<evidence type="ECO:0000256" key="2">
    <source>
        <dbReference type="ARBA" id="ARBA00022963"/>
    </source>
</evidence>
<dbReference type="RefSeq" id="WP_129922133.1">
    <property type="nucleotide sequence ID" value="NZ_SEWE01000038.1"/>
</dbReference>
<feature type="signal peptide" evidence="5">
    <location>
        <begin position="1"/>
        <end position="23"/>
    </location>
</feature>
<dbReference type="InterPro" id="IPR050301">
    <property type="entry name" value="NTE"/>
</dbReference>
<evidence type="ECO:0000259" key="6">
    <source>
        <dbReference type="PROSITE" id="PS51635"/>
    </source>
</evidence>
<keyword evidence="3 4" id="KW-0443">Lipid metabolism</keyword>
<feature type="short sequence motif" description="GXSXG" evidence="4">
    <location>
        <begin position="59"/>
        <end position="63"/>
    </location>
</feature>
<dbReference type="Proteomes" id="UP000294155">
    <property type="component" value="Unassembled WGS sequence"/>
</dbReference>
<sequence>MRKLYCWLLLLLVSVFSISPVSAQKVGLVLSGGGAKGLAHIGVLKVLEKNRIPIDYIVGTSMGAIVGALYAAGYSPREIEEIVVKPDFQNWVSGQPLEDKVYNYYDAEPTPAALHLRLAVDSTLKTRVTPKLVNDVTLNYVLATMLAPAGAISGYDFDKLMVPYRSVASEIFTREKVVQRNGSLSDAVRSSMAFPLAFRPIRGLDGRYLFDGAVVDNFPTGVMRQEFKPDIIIGVNVGDVAFSKYPKDKDDQLLTSTLIFLGSNVADTVSVGKNGIFIQPTLGDITAADFGKVKQLIQLGEQAADRKLDLALSRIPRREDTLALQQRRREFQNRAPKPEFSQITVQGLPRQQQDFVRRFFQKNGSSYSPGDIEEGYYRLVNNDFFNNVYPRIRYDQKQKGYVLGIDARQNSNLTTDLGVLLSTRSMSNFYLGLAYRYLNRYLYTVKADATIGRFYNGARGSFRLSIPGRTPLYFEPTVTFNNFNYQDTGGLLGSSAQNTQLQQRDVKAELQVGLSPNFRSRYTLTGGVFTNRDRYANTADISSNAILDQDRLDGITAAARFERNSLNRRQYAVSGRRVELTLRGVTAQETYEPGSTAVGLSKLTRNQQFVKVDLFNEQYFTFNKVDSVGSRVNAWGYMFQAVATTQGEFATYRASLTMSPVFLPLPDSRTLFLDRYRGTAYAATGLRYVRAIVGSLEWRTEAYVHLMVRPFERQASNELLAGRGPTFSRPYFTAMTGFVYQTPVGPAALQFIRYDDPNHQFGVFAHIGYVLFRDRSLD</sequence>
<dbReference type="InterPro" id="IPR002641">
    <property type="entry name" value="PNPLA_dom"/>
</dbReference>
<keyword evidence="1 4" id="KW-0378">Hydrolase</keyword>
<evidence type="ECO:0000313" key="7">
    <source>
        <dbReference type="EMBL" id="RYU77961.1"/>
    </source>
</evidence>
<protein>
    <submittedName>
        <fullName evidence="7">Patatin</fullName>
    </submittedName>
</protein>
<feature type="short sequence motif" description="DGA/G" evidence="4">
    <location>
        <begin position="211"/>
        <end position="213"/>
    </location>
</feature>
<comment type="caution">
    <text evidence="7">The sequence shown here is derived from an EMBL/GenBank/DDBJ whole genome shotgun (WGS) entry which is preliminary data.</text>
</comment>
<keyword evidence="2 4" id="KW-0442">Lipid degradation</keyword>
<dbReference type="PANTHER" id="PTHR14226">
    <property type="entry name" value="NEUROPATHY TARGET ESTERASE/SWISS CHEESE D.MELANOGASTER"/>
    <property type="match status" value="1"/>
</dbReference>
<evidence type="ECO:0000256" key="3">
    <source>
        <dbReference type="ARBA" id="ARBA00023098"/>
    </source>
</evidence>
<evidence type="ECO:0000313" key="8">
    <source>
        <dbReference type="Proteomes" id="UP000294155"/>
    </source>
</evidence>
<dbReference type="GO" id="GO:0016787">
    <property type="term" value="F:hydrolase activity"/>
    <property type="evidence" value="ECO:0007669"/>
    <property type="project" value="UniProtKB-UniRule"/>
</dbReference>
<gene>
    <name evidence="7" type="ORF">EWM57_15840</name>
</gene>
<proteinExistence type="predicted"/>
<feature type="domain" description="PNPLA" evidence="6">
    <location>
        <begin position="28"/>
        <end position="224"/>
    </location>
</feature>
<accession>A0A4Q5LAM0</accession>
<dbReference type="OrthoDB" id="9770965at2"/>
<dbReference type="Pfam" id="PF01734">
    <property type="entry name" value="Patatin"/>
    <property type="match status" value="1"/>
</dbReference>
<dbReference type="AlphaFoldDB" id="A0A4Q5LAM0"/>
<dbReference type="PROSITE" id="PS51635">
    <property type="entry name" value="PNPLA"/>
    <property type="match status" value="1"/>
</dbReference>
<dbReference type="GO" id="GO:0016042">
    <property type="term" value="P:lipid catabolic process"/>
    <property type="evidence" value="ECO:0007669"/>
    <property type="project" value="UniProtKB-UniRule"/>
</dbReference>
<feature type="active site" description="Nucleophile" evidence="4">
    <location>
        <position position="61"/>
    </location>
</feature>
<dbReference type="PANTHER" id="PTHR14226:SF29">
    <property type="entry name" value="NEUROPATHY TARGET ESTERASE SWS"/>
    <property type="match status" value="1"/>
</dbReference>
<evidence type="ECO:0000256" key="5">
    <source>
        <dbReference type="SAM" id="SignalP"/>
    </source>
</evidence>
<feature type="short sequence motif" description="GXGXXG" evidence="4">
    <location>
        <begin position="32"/>
        <end position="37"/>
    </location>
</feature>
<feature type="active site" description="Proton acceptor" evidence="4">
    <location>
        <position position="211"/>
    </location>
</feature>
<dbReference type="Gene3D" id="3.40.1090.10">
    <property type="entry name" value="Cytosolic phospholipase A2 catalytic domain"/>
    <property type="match status" value="2"/>
</dbReference>
<keyword evidence="5" id="KW-0732">Signal</keyword>
<dbReference type="SUPFAM" id="SSF52151">
    <property type="entry name" value="FabD/lysophospholipase-like"/>
    <property type="match status" value="1"/>
</dbReference>
<dbReference type="EMBL" id="SEWE01000038">
    <property type="protein sequence ID" value="RYU77961.1"/>
    <property type="molecule type" value="Genomic_DNA"/>
</dbReference>
<reference evidence="7 8" key="1">
    <citation type="submission" date="2019-02" db="EMBL/GenBank/DDBJ databases">
        <title>Bacterial novel species isolated from soil.</title>
        <authorList>
            <person name="Jung H.-Y."/>
        </authorList>
    </citation>
    <scope>NUCLEOTIDE SEQUENCE [LARGE SCALE GENOMIC DNA]</scope>
    <source>
        <strain evidence="7 8">1-3-3-3</strain>
    </source>
</reference>
<evidence type="ECO:0000256" key="4">
    <source>
        <dbReference type="PROSITE-ProRule" id="PRU01161"/>
    </source>
</evidence>
<dbReference type="InterPro" id="IPR016035">
    <property type="entry name" value="Acyl_Trfase/lysoPLipase"/>
</dbReference>
<keyword evidence="8" id="KW-1185">Reference proteome</keyword>
<dbReference type="CDD" id="cd07205">
    <property type="entry name" value="Pat_PNPLA6_PNPLA7_NTE1_like"/>
    <property type="match status" value="1"/>
</dbReference>
<name>A0A4Q5LAM0_9BACT</name>
<organism evidence="7 8">
    <name type="scientific">Hymenobacter persicinus</name>
    <dbReference type="NCBI Taxonomy" id="2025506"/>
    <lineage>
        <taxon>Bacteria</taxon>
        <taxon>Pseudomonadati</taxon>
        <taxon>Bacteroidota</taxon>
        <taxon>Cytophagia</taxon>
        <taxon>Cytophagales</taxon>
        <taxon>Hymenobacteraceae</taxon>
        <taxon>Hymenobacter</taxon>
    </lineage>
</organism>
<feature type="chain" id="PRO_5020229309" evidence="5">
    <location>
        <begin position="24"/>
        <end position="778"/>
    </location>
</feature>
<evidence type="ECO:0000256" key="1">
    <source>
        <dbReference type="ARBA" id="ARBA00022801"/>
    </source>
</evidence>